<keyword evidence="5" id="KW-0699">rRNA-binding</keyword>
<dbReference type="RefSeq" id="WP_022541004.1">
    <property type="nucleotide sequence ID" value="NC_022521.1"/>
</dbReference>
<dbReference type="InterPro" id="IPR001196">
    <property type="entry name" value="Ribosomal_uL15_CS"/>
</dbReference>
<dbReference type="GO" id="GO:0019843">
    <property type="term" value="F:rRNA binding"/>
    <property type="evidence" value="ECO:0007669"/>
    <property type="project" value="UniProtKB-UniRule"/>
</dbReference>
<dbReference type="eggNOG" id="arCOG00779">
    <property type="taxonomic scope" value="Archaea"/>
</dbReference>
<name>U3TEH7_9CREN</name>
<keyword evidence="9" id="KW-1185">Reference proteome</keyword>
<reference evidence="8 9" key="1">
    <citation type="journal article" date="2013" name="Appl. Environ. Microbiol.">
        <title>Variation of the Virus-Related Elements within Syntenic Genomes of the Hyperthermophilic Archaeon Aeropyrum.</title>
        <authorList>
            <person name="Daifuku T."/>
            <person name="Yoshida T."/>
            <person name="Kitamura T."/>
            <person name="Kawaichi S."/>
            <person name="Inoue T."/>
            <person name="Nomura K."/>
            <person name="Yoshida Y."/>
            <person name="Kuno S."/>
            <person name="Sako Y."/>
        </authorList>
    </citation>
    <scope>NUCLEOTIDE SEQUENCE [LARGE SCALE GENOMIC DNA]</scope>
    <source>
        <strain evidence="8 9">SY1</strain>
    </source>
</reference>
<dbReference type="PANTHER" id="PTHR11721">
    <property type="entry name" value="60S RIBOSOMAL PROTEIN L27A"/>
    <property type="match status" value="1"/>
</dbReference>
<dbReference type="PROSITE" id="PS00475">
    <property type="entry name" value="RIBOSOMAL_L15"/>
    <property type="match status" value="1"/>
</dbReference>
<dbReference type="InterPro" id="IPR030878">
    <property type="entry name" value="Ribosomal_uL15"/>
</dbReference>
<evidence type="ECO:0000256" key="6">
    <source>
        <dbReference type="RuleBase" id="RU003888"/>
    </source>
</evidence>
<dbReference type="Gene3D" id="3.100.10.10">
    <property type="match status" value="1"/>
</dbReference>
<dbReference type="Proteomes" id="UP000016887">
    <property type="component" value="Chromosome"/>
</dbReference>
<accession>U3TEH7</accession>
<dbReference type="EMBL" id="AP012489">
    <property type="protein sequence ID" value="BAN89724.1"/>
    <property type="molecule type" value="Genomic_DNA"/>
</dbReference>
<dbReference type="InterPro" id="IPR027386">
    <property type="entry name" value="Rbsml_uL15_N"/>
</dbReference>
<evidence type="ECO:0000313" key="8">
    <source>
        <dbReference type="EMBL" id="BAN89724.1"/>
    </source>
</evidence>
<dbReference type="HAMAP" id="MF_01341">
    <property type="entry name" value="Ribosomal_uL15"/>
    <property type="match status" value="1"/>
</dbReference>
<comment type="subunit">
    <text evidence="5">Part of the 50S ribosomal subunit.</text>
</comment>
<evidence type="ECO:0000256" key="1">
    <source>
        <dbReference type="ARBA" id="ARBA00007320"/>
    </source>
</evidence>
<dbReference type="InterPro" id="IPR021131">
    <property type="entry name" value="Ribosomal_uL15/eL18"/>
</dbReference>
<dbReference type="GeneID" id="17109785"/>
<dbReference type="InterPro" id="IPR036227">
    <property type="entry name" value="Ribosomal_uL15/eL18_sf"/>
</dbReference>
<feature type="domain" description="Large ribosomal subunit protein uL15/eL18" evidence="7">
    <location>
        <begin position="75"/>
        <end position="146"/>
    </location>
</feature>
<dbReference type="STRING" id="1198449.ACAM_0255"/>
<evidence type="ECO:0000256" key="4">
    <source>
        <dbReference type="ARBA" id="ARBA00035200"/>
    </source>
</evidence>
<proteinExistence type="inferred from homology"/>
<dbReference type="SUPFAM" id="SSF52080">
    <property type="entry name" value="Ribosomal proteins L15p and L18e"/>
    <property type="match status" value="1"/>
</dbReference>
<sequence>MVVRRRKKSRKLRGRTRTMSWGRIGQHRKSGSKGGYGAAGLGKHEWTWTIKYAPRWYGKKGFNPPRIRAGMVVRTINVGQLDEIASLLEAQGKAEKEDGKIVVNLEKLGIHKLLGEGRVARPLKVITPLASEPAIRKIEEAGGEVVVTRAPPEEAEEG</sequence>
<dbReference type="AlphaFoldDB" id="U3TEH7"/>
<evidence type="ECO:0000256" key="3">
    <source>
        <dbReference type="ARBA" id="ARBA00023274"/>
    </source>
</evidence>
<dbReference type="GO" id="GO:0022625">
    <property type="term" value="C:cytosolic large ribosomal subunit"/>
    <property type="evidence" value="ECO:0007669"/>
    <property type="project" value="TreeGrafter"/>
</dbReference>
<evidence type="ECO:0000256" key="5">
    <source>
        <dbReference type="HAMAP-Rule" id="MF_01341"/>
    </source>
</evidence>
<dbReference type="Pfam" id="PF00828">
    <property type="entry name" value="Ribosomal_L27A"/>
    <property type="match status" value="1"/>
</dbReference>
<keyword evidence="3 5" id="KW-0687">Ribonucleoprotein</keyword>
<dbReference type="PANTHER" id="PTHR11721:SF3">
    <property type="entry name" value="LARGE RIBOSOMAL SUBUNIT PROTEIN UL15"/>
    <property type="match status" value="1"/>
</dbReference>
<evidence type="ECO:0000259" key="7">
    <source>
        <dbReference type="Pfam" id="PF00828"/>
    </source>
</evidence>
<dbReference type="KEGG" id="acj:ACAM_0255"/>
<keyword evidence="2 5" id="KW-0689">Ribosomal protein</keyword>
<organism evidence="8 9">
    <name type="scientific">Aeropyrum camini SY1 = JCM 12091</name>
    <dbReference type="NCBI Taxonomy" id="1198449"/>
    <lineage>
        <taxon>Archaea</taxon>
        <taxon>Thermoproteota</taxon>
        <taxon>Thermoprotei</taxon>
        <taxon>Desulfurococcales</taxon>
        <taxon>Desulfurococcaceae</taxon>
        <taxon>Aeropyrum</taxon>
    </lineage>
</organism>
<evidence type="ECO:0000313" key="9">
    <source>
        <dbReference type="Proteomes" id="UP000016887"/>
    </source>
</evidence>
<comment type="function">
    <text evidence="5">Binds to the 23S rRNA.</text>
</comment>
<dbReference type="GO" id="GO:0006412">
    <property type="term" value="P:translation"/>
    <property type="evidence" value="ECO:0007669"/>
    <property type="project" value="UniProtKB-UniRule"/>
</dbReference>
<gene>
    <name evidence="5" type="primary">rpl15</name>
    <name evidence="8" type="synonym">rpl15p</name>
    <name evidence="8" type="ORF">ACAM_0255</name>
</gene>
<keyword evidence="5" id="KW-0694">RNA-binding</keyword>
<dbReference type="GO" id="GO:0003735">
    <property type="term" value="F:structural constituent of ribosome"/>
    <property type="evidence" value="ECO:0007669"/>
    <property type="project" value="InterPro"/>
</dbReference>
<protein>
    <recommendedName>
        <fullName evidence="4 5">Large ribosomal subunit protein uL15</fullName>
    </recommendedName>
</protein>
<evidence type="ECO:0000256" key="2">
    <source>
        <dbReference type="ARBA" id="ARBA00022980"/>
    </source>
</evidence>
<dbReference type="Gene3D" id="4.10.990.10">
    <property type="match status" value="1"/>
</dbReference>
<comment type="similarity">
    <text evidence="1 5 6">Belongs to the universal ribosomal protein uL15 family.</text>
</comment>